<dbReference type="EMBL" id="LN902846">
    <property type="protein sequence ID" value="CDS41586.1"/>
    <property type="molecule type" value="Genomic_DNA"/>
</dbReference>
<feature type="region of interest" description="Disordered" evidence="1">
    <location>
        <begin position="17"/>
        <end position="52"/>
    </location>
</feature>
<dbReference type="OrthoDB" id="6261058at2759"/>
<gene>
    <name evidence="2" type="ORF">EmuJ_000925100</name>
</gene>
<evidence type="ECO:0000313" key="2">
    <source>
        <dbReference type="EMBL" id="CDS41586.1"/>
    </source>
</evidence>
<accession>A0A068YHA1</accession>
<protein>
    <submittedName>
        <fullName evidence="2">Expressed conserved protein</fullName>
    </submittedName>
</protein>
<sequence>MAQGKLRLKKYGVNIMKHKKSGGSIKKNKGKTTKGRKNIPTKKNGPDPCNTKRSFEKLLKQKVESEAIEKASMAEPRSLKIVK</sequence>
<organism evidence="2 3">
    <name type="scientific">Echinococcus multilocularis</name>
    <name type="common">Fox tapeworm</name>
    <dbReference type="NCBI Taxonomy" id="6211"/>
    <lineage>
        <taxon>Eukaryota</taxon>
        <taxon>Metazoa</taxon>
        <taxon>Spiralia</taxon>
        <taxon>Lophotrochozoa</taxon>
        <taxon>Platyhelminthes</taxon>
        <taxon>Cestoda</taxon>
        <taxon>Eucestoda</taxon>
        <taxon>Cyclophyllidea</taxon>
        <taxon>Taeniidae</taxon>
        <taxon>Echinococcus</taxon>
    </lineage>
</organism>
<reference evidence="2" key="1">
    <citation type="journal article" date="2013" name="Nature">
        <title>The genomes of four tapeworm species reveal adaptations to parasitism.</title>
        <authorList>
            <person name="Tsai I.J."/>
            <person name="Zarowiecki M."/>
            <person name="Holroyd N."/>
            <person name="Garciarrubio A."/>
            <person name="Sanchez-Flores A."/>
            <person name="Brooks K.L."/>
            <person name="Tracey A."/>
            <person name="Bobes R.J."/>
            <person name="Fragoso G."/>
            <person name="Sciutto E."/>
            <person name="Aslett M."/>
            <person name="Beasley H."/>
            <person name="Bennett H.M."/>
            <person name="Cai J."/>
            <person name="Camicia F."/>
            <person name="Clark R."/>
            <person name="Cucher M."/>
            <person name="De Silva N."/>
            <person name="Day T.A."/>
            <person name="Deplazes P."/>
            <person name="Estrada K."/>
            <person name="Fernandez C."/>
            <person name="Holland P.W."/>
            <person name="Hou J."/>
            <person name="Hu S."/>
            <person name="Huckvale T."/>
            <person name="Hung S.S."/>
            <person name="Kamenetzky L."/>
            <person name="Keane J.A."/>
            <person name="Kiss F."/>
            <person name="Koziol U."/>
            <person name="Lambert O."/>
            <person name="Liu K."/>
            <person name="Luo X."/>
            <person name="Luo Y."/>
            <person name="Macchiaroli N."/>
            <person name="Nichol S."/>
            <person name="Paps J."/>
            <person name="Parkinson J."/>
            <person name="Pouchkina-Stantcheva N."/>
            <person name="Riddiford N."/>
            <person name="Rosenzvit M."/>
            <person name="Salinas G."/>
            <person name="Wasmuth J.D."/>
            <person name="Zamanian M."/>
            <person name="Zheng Y."/>
            <person name="Cai X."/>
            <person name="Soberon X."/>
            <person name="Olson P.D."/>
            <person name="Laclette J.P."/>
            <person name="Brehm K."/>
            <person name="Berriman M."/>
            <person name="Garciarrubio A."/>
            <person name="Bobes R.J."/>
            <person name="Fragoso G."/>
            <person name="Sanchez-Flores A."/>
            <person name="Estrada K."/>
            <person name="Cevallos M.A."/>
            <person name="Morett E."/>
            <person name="Gonzalez V."/>
            <person name="Portillo T."/>
            <person name="Ochoa-Leyva A."/>
            <person name="Jose M.V."/>
            <person name="Sciutto E."/>
            <person name="Landa A."/>
            <person name="Jimenez L."/>
            <person name="Valdes V."/>
            <person name="Carrero J.C."/>
            <person name="Larralde C."/>
            <person name="Morales-Montor J."/>
            <person name="Limon-Lason J."/>
            <person name="Soberon X."/>
            <person name="Laclette J.P."/>
        </authorList>
    </citation>
    <scope>NUCLEOTIDE SEQUENCE [LARGE SCALE GENOMIC DNA]</scope>
</reference>
<dbReference type="Proteomes" id="UP000017246">
    <property type="component" value="Unassembled WGS sequence"/>
</dbReference>
<proteinExistence type="predicted"/>
<name>A0A068YHA1_ECHMU</name>
<evidence type="ECO:0000256" key="1">
    <source>
        <dbReference type="SAM" id="MobiDB-lite"/>
    </source>
</evidence>
<reference evidence="2" key="2">
    <citation type="submission" date="2015-11" db="EMBL/GenBank/DDBJ databases">
        <authorList>
            <person name="Zhang Y."/>
            <person name="Guo Z."/>
        </authorList>
    </citation>
    <scope>NUCLEOTIDE SEQUENCE</scope>
</reference>
<dbReference type="OMA" id="YGVNIMK"/>
<feature type="compositionally biased region" description="Basic residues" evidence="1">
    <location>
        <begin position="17"/>
        <end position="40"/>
    </location>
</feature>
<dbReference type="AlphaFoldDB" id="A0A068YHA1"/>
<keyword evidence="3" id="KW-1185">Reference proteome</keyword>
<evidence type="ECO:0000313" key="3">
    <source>
        <dbReference type="Proteomes" id="UP000017246"/>
    </source>
</evidence>